<comment type="caution">
    <text evidence="8">The sequence shown here is derived from an EMBL/GenBank/DDBJ whole genome shotgun (WGS) entry which is preliminary data.</text>
</comment>
<dbReference type="Gene3D" id="1.10.287.130">
    <property type="match status" value="1"/>
</dbReference>
<dbReference type="EC" id="2.7.13.3" evidence="2"/>
<dbReference type="CDD" id="cd00082">
    <property type="entry name" value="HisKA"/>
    <property type="match status" value="1"/>
</dbReference>
<keyword evidence="5 8" id="KW-0418">Kinase</keyword>
<name>A0A7K1S6Q9_9BACT</name>
<dbReference type="SUPFAM" id="SSF47384">
    <property type="entry name" value="Homodimeric domain of signal transducing histidine kinase"/>
    <property type="match status" value="1"/>
</dbReference>
<reference evidence="8 9" key="1">
    <citation type="submission" date="2019-12" db="EMBL/GenBank/DDBJ databases">
        <title>Spirosoma sp. HMF4905 genome sequencing and assembly.</title>
        <authorList>
            <person name="Kang H."/>
            <person name="Cha I."/>
            <person name="Kim H."/>
            <person name="Joh K."/>
        </authorList>
    </citation>
    <scope>NUCLEOTIDE SEQUENCE [LARGE SCALE GENOMIC DNA]</scope>
    <source>
        <strain evidence="8 9">HMF4905</strain>
    </source>
</reference>
<dbReference type="GO" id="GO:0000155">
    <property type="term" value="F:phosphorelay sensor kinase activity"/>
    <property type="evidence" value="ECO:0007669"/>
    <property type="project" value="InterPro"/>
</dbReference>
<dbReference type="Pfam" id="PF00512">
    <property type="entry name" value="HisKA"/>
    <property type="match status" value="1"/>
</dbReference>
<dbReference type="PROSITE" id="PS50109">
    <property type="entry name" value="HIS_KIN"/>
    <property type="match status" value="1"/>
</dbReference>
<evidence type="ECO:0000256" key="2">
    <source>
        <dbReference type="ARBA" id="ARBA00012438"/>
    </source>
</evidence>
<evidence type="ECO:0000256" key="5">
    <source>
        <dbReference type="ARBA" id="ARBA00022777"/>
    </source>
</evidence>
<dbReference type="CDD" id="cd00075">
    <property type="entry name" value="HATPase"/>
    <property type="match status" value="1"/>
</dbReference>
<dbReference type="Proteomes" id="UP000436006">
    <property type="component" value="Unassembled WGS sequence"/>
</dbReference>
<dbReference type="PANTHER" id="PTHR43547:SF2">
    <property type="entry name" value="HYBRID SIGNAL TRANSDUCTION HISTIDINE KINASE C"/>
    <property type="match status" value="1"/>
</dbReference>
<feature type="transmembrane region" description="Helical" evidence="6">
    <location>
        <begin position="250"/>
        <end position="274"/>
    </location>
</feature>
<evidence type="ECO:0000259" key="7">
    <source>
        <dbReference type="PROSITE" id="PS50109"/>
    </source>
</evidence>
<dbReference type="Gene3D" id="3.30.565.10">
    <property type="entry name" value="Histidine kinase-like ATPase, C-terminal domain"/>
    <property type="match status" value="1"/>
</dbReference>
<dbReference type="AlphaFoldDB" id="A0A7K1S6Q9"/>
<evidence type="ECO:0000256" key="1">
    <source>
        <dbReference type="ARBA" id="ARBA00000085"/>
    </source>
</evidence>
<dbReference type="PANTHER" id="PTHR43547">
    <property type="entry name" value="TWO-COMPONENT HISTIDINE KINASE"/>
    <property type="match status" value="1"/>
</dbReference>
<keyword evidence="6" id="KW-0472">Membrane</keyword>
<dbReference type="SUPFAM" id="SSF55874">
    <property type="entry name" value="ATPase domain of HSP90 chaperone/DNA topoisomerase II/histidine kinase"/>
    <property type="match status" value="1"/>
</dbReference>
<dbReference type="Pfam" id="PF02518">
    <property type="entry name" value="HATPase_c"/>
    <property type="match status" value="1"/>
</dbReference>
<feature type="transmembrane region" description="Helical" evidence="6">
    <location>
        <begin position="7"/>
        <end position="28"/>
    </location>
</feature>
<dbReference type="InterPro" id="IPR005467">
    <property type="entry name" value="His_kinase_dom"/>
</dbReference>
<dbReference type="EMBL" id="WPIN01000002">
    <property type="protein sequence ID" value="MVM29484.1"/>
    <property type="molecule type" value="Genomic_DNA"/>
</dbReference>
<sequence length="503" mass="56846">MNRRIRSIFWLMTACIVGINAFQGYWLWTTYQLNREQFAHSVQDALFQVLEHQQVAAAKQLMNKRPSGSSTTEARMSTGSKTQIIVSRFDKPGESSHRGETRIFIQSDSLHATKLPERLVVTYNAGRPATKSVSVRADTLARRISKLVLLDWAAGVDVNLHKLTSAYENELRRRAIDANFKLDTLTIRSQQTQQQSKNNVFVVRKLSTPQSNKNDNILRTMPEPLNPVKNLFVQASFDTPTFYLLRRMGWLLGSSVFLLILTTGCFLFMLATILRQKKLSEVKNDFINNMTHELKTPIATVTAAIEALQNFGALNDPKKTQTYLTISQNNLQRLSDLVEKVLNLAIEEKRDLVLHPEPTKLADLANDLITNHQLRATKPLHVTLHIPTETTVSVDHVHFSNALNNLIDNAINYSYDQVDISLTFQQKANDGWKLTVADNGIGIPKAYQSAIFDRFFRVPTGDLHPVKGFGLGLAYVQQVIERHGGRIRVHSEPGKGSEFILEF</sequence>
<dbReference type="InterPro" id="IPR036890">
    <property type="entry name" value="HATPase_C_sf"/>
</dbReference>
<keyword evidence="3" id="KW-0597">Phosphoprotein</keyword>
<keyword evidence="9" id="KW-1185">Reference proteome</keyword>
<dbReference type="SMART" id="SM00388">
    <property type="entry name" value="HisKA"/>
    <property type="match status" value="1"/>
</dbReference>
<dbReference type="InterPro" id="IPR036097">
    <property type="entry name" value="HisK_dim/P_sf"/>
</dbReference>
<evidence type="ECO:0000313" key="8">
    <source>
        <dbReference type="EMBL" id="MVM29484.1"/>
    </source>
</evidence>
<dbReference type="RefSeq" id="WP_157583742.1">
    <property type="nucleotide sequence ID" value="NZ_WPIN01000002.1"/>
</dbReference>
<dbReference type="PRINTS" id="PR00344">
    <property type="entry name" value="BCTRLSENSOR"/>
</dbReference>
<dbReference type="FunFam" id="3.30.565.10:FF:000006">
    <property type="entry name" value="Sensor histidine kinase WalK"/>
    <property type="match status" value="1"/>
</dbReference>
<evidence type="ECO:0000313" key="9">
    <source>
        <dbReference type="Proteomes" id="UP000436006"/>
    </source>
</evidence>
<organism evidence="8 9">
    <name type="scientific">Spirosoma arboris</name>
    <dbReference type="NCBI Taxonomy" id="2682092"/>
    <lineage>
        <taxon>Bacteria</taxon>
        <taxon>Pseudomonadati</taxon>
        <taxon>Bacteroidota</taxon>
        <taxon>Cytophagia</taxon>
        <taxon>Cytophagales</taxon>
        <taxon>Cytophagaceae</taxon>
        <taxon>Spirosoma</taxon>
    </lineage>
</organism>
<evidence type="ECO:0000256" key="4">
    <source>
        <dbReference type="ARBA" id="ARBA00022679"/>
    </source>
</evidence>
<comment type="catalytic activity">
    <reaction evidence="1">
        <text>ATP + protein L-histidine = ADP + protein N-phospho-L-histidine.</text>
        <dbReference type="EC" id="2.7.13.3"/>
    </reaction>
</comment>
<protein>
    <recommendedName>
        <fullName evidence="2">histidine kinase</fullName>
        <ecNumber evidence="2">2.7.13.3</ecNumber>
    </recommendedName>
</protein>
<dbReference type="SMART" id="SM00387">
    <property type="entry name" value="HATPase_c"/>
    <property type="match status" value="1"/>
</dbReference>
<keyword evidence="6" id="KW-1133">Transmembrane helix</keyword>
<keyword evidence="4" id="KW-0808">Transferase</keyword>
<dbReference type="InterPro" id="IPR003594">
    <property type="entry name" value="HATPase_dom"/>
</dbReference>
<dbReference type="InterPro" id="IPR003661">
    <property type="entry name" value="HisK_dim/P_dom"/>
</dbReference>
<evidence type="ECO:0000256" key="6">
    <source>
        <dbReference type="SAM" id="Phobius"/>
    </source>
</evidence>
<keyword evidence="6" id="KW-0812">Transmembrane</keyword>
<feature type="domain" description="Histidine kinase" evidence="7">
    <location>
        <begin position="289"/>
        <end position="503"/>
    </location>
</feature>
<dbReference type="InterPro" id="IPR004358">
    <property type="entry name" value="Sig_transdc_His_kin-like_C"/>
</dbReference>
<gene>
    <name evidence="8" type="ORF">GO755_05530</name>
</gene>
<evidence type="ECO:0000256" key="3">
    <source>
        <dbReference type="ARBA" id="ARBA00022553"/>
    </source>
</evidence>
<accession>A0A7K1S6Q9</accession>
<proteinExistence type="predicted"/>